<reference evidence="2 3" key="1">
    <citation type="submission" date="2021-12" db="EMBL/GenBank/DDBJ databases">
        <title>Genome sequencing of bacteria with rrn-lacking chromosome and rrn-plasmid.</title>
        <authorList>
            <person name="Anda M."/>
            <person name="Iwasaki W."/>
        </authorList>
    </citation>
    <scope>NUCLEOTIDE SEQUENCE [LARGE SCALE GENOMIC DNA]</scope>
    <source>
        <strain evidence="2 3">DSM 100852</strain>
    </source>
</reference>
<dbReference type="KEGG" id="fax:FUAX_08830"/>
<evidence type="ECO:0000256" key="1">
    <source>
        <dbReference type="SAM" id="SignalP"/>
    </source>
</evidence>
<evidence type="ECO:0008006" key="4">
    <source>
        <dbReference type="Google" id="ProtNLM"/>
    </source>
</evidence>
<name>A0AAU9C8K6_9BACT</name>
<protein>
    <recommendedName>
        <fullName evidence="4">Antitoxin component YwqK of the YwqJK toxin-antitoxin module</fullName>
    </recommendedName>
</protein>
<dbReference type="Proteomes" id="UP001348817">
    <property type="component" value="Chromosome"/>
</dbReference>
<organism evidence="2 3">
    <name type="scientific">Fulvitalea axinellae</name>
    <dbReference type="NCBI Taxonomy" id="1182444"/>
    <lineage>
        <taxon>Bacteria</taxon>
        <taxon>Pseudomonadati</taxon>
        <taxon>Bacteroidota</taxon>
        <taxon>Cytophagia</taxon>
        <taxon>Cytophagales</taxon>
        <taxon>Persicobacteraceae</taxon>
        <taxon>Fulvitalea</taxon>
    </lineage>
</organism>
<accession>A0AAU9C8K6</accession>
<feature type="signal peptide" evidence="1">
    <location>
        <begin position="1"/>
        <end position="20"/>
    </location>
</feature>
<dbReference type="RefSeq" id="WP_338393712.1">
    <property type="nucleotide sequence ID" value="NZ_AP025314.1"/>
</dbReference>
<evidence type="ECO:0000313" key="3">
    <source>
        <dbReference type="Proteomes" id="UP001348817"/>
    </source>
</evidence>
<proteinExistence type="predicted"/>
<evidence type="ECO:0000313" key="2">
    <source>
        <dbReference type="EMBL" id="BDD08451.1"/>
    </source>
</evidence>
<gene>
    <name evidence="2" type="ORF">FUAX_08830</name>
</gene>
<keyword evidence="1" id="KW-0732">Signal</keyword>
<sequence>MVLRILCATAFCLLVFSATASFGQVVEGIDLERYEPITLKVGADLLEKPEEGKKKKKKRKKKVFYGQKTKRSYVKKGFGASMQYEEFHYLKVPGGEVDAYVPDIYWFDARQRKIKRNKKVDKNHGYLLHGTYKRFKGDALVEEGIYFYGMKHGRWTTHSKKGILGDKRKYYKGWPKEARVTYYDQEMKKLKEVVPVRNKEVTGWYYRFFEDGKVAMQGRYHRGKRLGQWVEYYHSDRKRRKRVIEYDREIYGEKRPFIAKEWDSNGKTLYTSPKLKKR</sequence>
<dbReference type="SUPFAM" id="SSF82185">
    <property type="entry name" value="Histone H3 K4-specific methyltransferase SET7/9 N-terminal domain"/>
    <property type="match status" value="1"/>
</dbReference>
<dbReference type="EMBL" id="AP025314">
    <property type="protein sequence ID" value="BDD08451.1"/>
    <property type="molecule type" value="Genomic_DNA"/>
</dbReference>
<dbReference type="AlphaFoldDB" id="A0AAU9C8K6"/>
<keyword evidence="3" id="KW-1185">Reference proteome</keyword>
<feature type="chain" id="PRO_5043661536" description="Antitoxin component YwqK of the YwqJK toxin-antitoxin module" evidence="1">
    <location>
        <begin position="21"/>
        <end position="278"/>
    </location>
</feature>